<dbReference type="InterPro" id="IPR043143">
    <property type="entry name" value="Mal/L-sulf/L-lact_DH-like_NADP"/>
</dbReference>
<evidence type="ECO:0000313" key="3">
    <source>
        <dbReference type="EMBL" id="TYB42386.1"/>
    </source>
</evidence>
<dbReference type="InterPro" id="IPR003767">
    <property type="entry name" value="Malate/L-lactate_DH-like"/>
</dbReference>
<gene>
    <name evidence="3" type="ORF">FXF69_31730</name>
</gene>
<accession>A0A5D0NDA4</accession>
<dbReference type="RefSeq" id="WP_067887858.1">
    <property type="nucleotide sequence ID" value="NZ_VSFG01000008.1"/>
</dbReference>
<evidence type="ECO:0000256" key="2">
    <source>
        <dbReference type="ARBA" id="ARBA00023002"/>
    </source>
</evidence>
<comment type="similarity">
    <text evidence="1">Belongs to the LDH2/MDH2 oxidoreductase family.</text>
</comment>
<comment type="caution">
    <text evidence="3">The sequence shown here is derived from an EMBL/GenBank/DDBJ whole genome shotgun (WGS) entry which is preliminary data.</text>
</comment>
<dbReference type="InterPro" id="IPR036111">
    <property type="entry name" value="Mal/L-sulfo/L-lacto_DH-like_sf"/>
</dbReference>
<dbReference type="AlphaFoldDB" id="A0A5D0NDA4"/>
<reference evidence="3 4" key="1">
    <citation type="submission" date="2019-08" db="EMBL/GenBank/DDBJ databases">
        <title>Actinomadura sp. nov. CYP1-5 isolated from mountain soil.</title>
        <authorList>
            <person name="Songsumanus A."/>
            <person name="Kuncharoen N."/>
            <person name="Kudo T."/>
            <person name="Yuki M."/>
            <person name="Igarashi Y."/>
            <person name="Tanasupawat S."/>
        </authorList>
    </citation>
    <scope>NUCLEOTIDE SEQUENCE [LARGE SCALE GENOMIC DNA]</scope>
    <source>
        <strain evidence="3 4">JCM 14158</strain>
    </source>
</reference>
<dbReference type="Pfam" id="PF02615">
    <property type="entry name" value="Ldh_2"/>
    <property type="match status" value="1"/>
</dbReference>
<dbReference type="InterPro" id="IPR043144">
    <property type="entry name" value="Mal/L-sulf/L-lact_DH-like_ah"/>
</dbReference>
<dbReference type="PANTHER" id="PTHR11091:SF0">
    <property type="entry name" value="MALATE DEHYDROGENASE"/>
    <property type="match status" value="1"/>
</dbReference>
<protein>
    <submittedName>
        <fullName evidence="3">Ldh family oxidoreductase</fullName>
    </submittedName>
</protein>
<keyword evidence="4" id="KW-1185">Reference proteome</keyword>
<keyword evidence="2" id="KW-0560">Oxidoreductase</keyword>
<organism evidence="3 4">
    <name type="scientific">Actinomadura chibensis</name>
    <dbReference type="NCBI Taxonomy" id="392828"/>
    <lineage>
        <taxon>Bacteria</taxon>
        <taxon>Bacillati</taxon>
        <taxon>Actinomycetota</taxon>
        <taxon>Actinomycetes</taxon>
        <taxon>Streptosporangiales</taxon>
        <taxon>Thermomonosporaceae</taxon>
        <taxon>Actinomadura</taxon>
    </lineage>
</organism>
<name>A0A5D0NDA4_9ACTN</name>
<evidence type="ECO:0000313" key="4">
    <source>
        <dbReference type="Proteomes" id="UP000323380"/>
    </source>
</evidence>
<dbReference type="SUPFAM" id="SSF89733">
    <property type="entry name" value="L-sulfolactate dehydrogenase-like"/>
    <property type="match status" value="1"/>
</dbReference>
<sequence>MSTAVQVSADELRDAATRIFTACGVPPDDAWLVADSLVQADLWGHQSHGVLRVGWYVDRLRAGVMNAETTCEIVAGSGAVATLDGHDGIGQVVAAHAAEEAIGRAKRHGVGVVAVRNSNHFGTAAYFTRMAPPRGCVGVLTTNSSPAMAPWGGRGKLVGSNPWSIAAPVDADRQMVLDIANTGVARGKIYLARNHGTEIPDGWAVDAAGLPTRDPEEALLGTVLPMAGHKGYGISVMMDVLSGVLSGSGFGSGVHGPYQSEHRGRSGHLYLALDIAAFGPVQEFGDRMAALVAELKSGSREGAEEVRYPGEIEDLAAARNARDGLLLPERTLADLRKVAASLGVDGLGVDGLGER</sequence>
<evidence type="ECO:0000256" key="1">
    <source>
        <dbReference type="ARBA" id="ARBA00006056"/>
    </source>
</evidence>
<proteinExistence type="inferred from homology"/>
<dbReference type="Proteomes" id="UP000323380">
    <property type="component" value="Unassembled WGS sequence"/>
</dbReference>
<dbReference type="STRING" id="1220554.GCA_001552135_01843"/>
<dbReference type="GO" id="GO:0016491">
    <property type="term" value="F:oxidoreductase activity"/>
    <property type="evidence" value="ECO:0007669"/>
    <property type="project" value="UniProtKB-KW"/>
</dbReference>
<dbReference type="Gene3D" id="1.10.1530.10">
    <property type="match status" value="1"/>
</dbReference>
<dbReference type="EMBL" id="VSFG01000008">
    <property type="protein sequence ID" value="TYB42386.1"/>
    <property type="molecule type" value="Genomic_DNA"/>
</dbReference>
<dbReference type="PANTHER" id="PTHR11091">
    <property type="entry name" value="OXIDOREDUCTASE-RELATED"/>
    <property type="match status" value="1"/>
</dbReference>
<dbReference type="Gene3D" id="3.30.1370.60">
    <property type="entry name" value="Hypothetical oxidoreductase yiak, domain 2"/>
    <property type="match status" value="1"/>
</dbReference>